<accession>A0ACB8YGF8</accession>
<proteinExistence type="predicted"/>
<sequence length="84" mass="9652">MDCFQLHKNQIGWKHQSRAKKRISSFIDQQHNTTVVKKGVAAITTIVANSFQLELSPKTCFHRRRLRKSTSPKSTSLIHPDIHS</sequence>
<keyword evidence="2" id="KW-1185">Reference proteome</keyword>
<comment type="caution">
    <text evidence="1">The sequence shown here is derived from an EMBL/GenBank/DDBJ whole genome shotgun (WGS) entry which is preliminary data.</text>
</comment>
<evidence type="ECO:0000313" key="1">
    <source>
        <dbReference type="EMBL" id="KAI3684150.1"/>
    </source>
</evidence>
<gene>
    <name evidence="1" type="ORF">L6452_33369</name>
</gene>
<protein>
    <submittedName>
        <fullName evidence="1">Uncharacterized protein</fullName>
    </submittedName>
</protein>
<reference evidence="1 2" key="2">
    <citation type="journal article" date="2022" name="Mol. Ecol. Resour.">
        <title>The genomes of chicory, endive, great burdock and yacon provide insights into Asteraceae paleo-polyploidization history and plant inulin production.</title>
        <authorList>
            <person name="Fan W."/>
            <person name="Wang S."/>
            <person name="Wang H."/>
            <person name="Wang A."/>
            <person name="Jiang F."/>
            <person name="Liu H."/>
            <person name="Zhao H."/>
            <person name="Xu D."/>
            <person name="Zhang Y."/>
        </authorList>
    </citation>
    <scope>NUCLEOTIDE SEQUENCE [LARGE SCALE GENOMIC DNA]</scope>
    <source>
        <strain evidence="2">cv. Niubang</strain>
    </source>
</reference>
<organism evidence="1 2">
    <name type="scientific">Arctium lappa</name>
    <name type="common">Greater burdock</name>
    <name type="synonym">Lappa major</name>
    <dbReference type="NCBI Taxonomy" id="4217"/>
    <lineage>
        <taxon>Eukaryota</taxon>
        <taxon>Viridiplantae</taxon>
        <taxon>Streptophyta</taxon>
        <taxon>Embryophyta</taxon>
        <taxon>Tracheophyta</taxon>
        <taxon>Spermatophyta</taxon>
        <taxon>Magnoliopsida</taxon>
        <taxon>eudicotyledons</taxon>
        <taxon>Gunneridae</taxon>
        <taxon>Pentapetalae</taxon>
        <taxon>asterids</taxon>
        <taxon>campanulids</taxon>
        <taxon>Asterales</taxon>
        <taxon>Asteraceae</taxon>
        <taxon>Carduoideae</taxon>
        <taxon>Cardueae</taxon>
        <taxon>Arctiinae</taxon>
        <taxon>Arctium</taxon>
    </lineage>
</organism>
<reference evidence="2" key="1">
    <citation type="journal article" date="2022" name="Mol. Ecol. Resour.">
        <title>The genomes of chicory, endive, great burdock and yacon provide insights into Asteraceae palaeo-polyploidization history and plant inulin production.</title>
        <authorList>
            <person name="Fan W."/>
            <person name="Wang S."/>
            <person name="Wang H."/>
            <person name="Wang A."/>
            <person name="Jiang F."/>
            <person name="Liu H."/>
            <person name="Zhao H."/>
            <person name="Xu D."/>
            <person name="Zhang Y."/>
        </authorList>
    </citation>
    <scope>NUCLEOTIDE SEQUENCE [LARGE SCALE GENOMIC DNA]</scope>
    <source>
        <strain evidence="2">cv. Niubang</strain>
    </source>
</reference>
<evidence type="ECO:0000313" key="2">
    <source>
        <dbReference type="Proteomes" id="UP001055879"/>
    </source>
</evidence>
<dbReference type="Proteomes" id="UP001055879">
    <property type="component" value="Linkage Group LG12"/>
</dbReference>
<name>A0ACB8YGF8_ARCLA</name>
<dbReference type="EMBL" id="CM042058">
    <property type="protein sequence ID" value="KAI3684150.1"/>
    <property type="molecule type" value="Genomic_DNA"/>
</dbReference>